<dbReference type="EMBL" id="KZ825158">
    <property type="protein sequence ID" value="PYI17268.1"/>
    <property type="molecule type" value="Genomic_DNA"/>
</dbReference>
<keyword evidence="3" id="KW-1185">Reference proteome</keyword>
<evidence type="ECO:0000313" key="3">
    <source>
        <dbReference type="Proteomes" id="UP000249829"/>
    </source>
</evidence>
<dbReference type="Proteomes" id="UP000249829">
    <property type="component" value="Unassembled WGS sequence"/>
</dbReference>
<protein>
    <submittedName>
        <fullName evidence="2">Uncharacterized protein</fullName>
    </submittedName>
</protein>
<dbReference type="AlphaFoldDB" id="A0A2V5H0B9"/>
<keyword evidence="1" id="KW-0732">Signal</keyword>
<proteinExistence type="predicted"/>
<accession>A0A2V5H0B9</accession>
<sequence length="56" mass="5952">MRLVVLVYVSLSQGICSCKLGSNHKKLYTVASTWSLVSGCPLVPPPSLHGVRSKPG</sequence>
<evidence type="ECO:0000313" key="2">
    <source>
        <dbReference type="EMBL" id="PYI17268.1"/>
    </source>
</evidence>
<evidence type="ECO:0000256" key="1">
    <source>
        <dbReference type="SAM" id="SignalP"/>
    </source>
</evidence>
<gene>
    <name evidence="2" type="ORF">BO99DRAFT_404438</name>
</gene>
<feature type="signal peptide" evidence="1">
    <location>
        <begin position="1"/>
        <end position="17"/>
    </location>
</feature>
<reference evidence="2 3" key="1">
    <citation type="submission" date="2018-02" db="EMBL/GenBank/DDBJ databases">
        <title>The genomes of Aspergillus section Nigri reveals drivers in fungal speciation.</title>
        <authorList>
            <consortium name="DOE Joint Genome Institute"/>
            <person name="Vesth T.C."/>
            <person name="Nybo J."/>
            <person name="Theobald S."/>
            <person name="Brandl J."/>
            <person name="Frisvad J.C."/>
            <person name="Nielsen K.F."/>
            <person name="Lyhne E.K."/>
            <person name="Kogle M.E."/>
            <person name="Kuo A."/>
            <person name="Riley R."/>
            <person name="Clum A."/>
            <person name="Nolan M."/>
            <person name="Lipzen A."/>
            <person name="Salamov A."/>
            <person name="Henrissat B."/>
            <person name="Wiebenga A."/>
            <person name="De vries R.P."/>
            <person name="Grigoriev I.V."/>
            <person name="Mortensen U.H."/>
            <person name="Andersen M.R."/>
            <person name="Baker S.E."/>
        </authorList>
    </citation>
    <scope>NUCLEOTIDE SEQUENCE [LARGE SCALE GENOMIC DNA]</scope>
    <source>
        <strain evidence="2 3">CBS 115571</strain>
    </source>
</reference>
<name>A0A2V5H0B9_ASPV1</name>
<dbReference type="PROSITE" id="PS51257">
    <property type="entry name" value="PROKAR_LIPOPROTEIN"/>
    <property type="match status" value="1"/>
</dbReference>
<feature type="chain" id="PRO_5016113876" evidence="1">
    <location>
        <begin position="18"/>
        <end position="56"/>
    </location>
</feature>
<organism evidence="2 3">
    <name type="scientific">Aspergillus violaceofuscus (strain CBS 115571)</name>
    <dbReference type="NCBI Taxonomy" id="1450538"/>
    <lineage>
        <taxon>Eukaryota</taxon>
        <taxon>Fungi</taxon>
        <taxon>Dikarya</taxon>
        <taxon>Ascomycota</taxon>
        <taxon>Pezizomycotina</taxon>
        <taxon>Eurotiomycetes</taxon>
        <taxon>Eurotiomycetidae</taxon>
        <taxon>Eurotiales</taxon>
        <taxon>Aspergillaceae</taxon>
        <taxon>Aspergillus</taxon>
    </lineage>
</organism>